<evidence type="ECO:0000313" key="1">
    <source>
        <dbReference type="EMBL" id="EZA49259.1"/>
    </source>
</evidence>
<dbReference type="InterPro" id="IPR036397">
    <property type="entry name" value="RNaseH_sf"/>
</dbReference>
<protein>
    <recommendedName>
        <fullName evidence="3">Transposase Tc1-like domain-containing protein</fullName>
    </recommendedName>
</protein>
<dbReference type="GO" id="GO:0003676">
    <property type="term" value="F:nucleic acid binding"/>
    <property type="evidence" value="ECO:0007669"/>
    <property type="project" value="InterPro"/>
</dbReference>
<name>A0A026W2J9_OOCBI</name>
<proteinExistence type="predicted"/>
<evidence type="ECO:0008006" key="3">
    <source>
        <dbReference type="Google" id="ProtNLM"/>
    </source>
</evidence>
<reference evidence="1 2" key="1">
    <citation type="journal article" date="2014" name="Curr. Biol.">
        <title>The genome of the clonal raider ant Cerapachys biroi.</title>
        <authorList>
            <person name="Oxley P.R."/>
            <person name="Ji L."/>
            <person name="Fetter-Pruneda I."/>
            <person name="McKenzie S.K."/>
            <person name="Li C."/>
            <person name="Hu H."/>
            <person name="Zhang G."/>
            <person name="Kronauer D.J."/>
        </authorList>
    </citation>
    <scope>NUCLEOTIDE SEQUENCE [LARGE SCALE GENOMIC DNA]</scope>
</reference>
<keyword evidence="2" id="KW-1185">Reference proteome</keyword>
<dbReference type="EMBL" id="KK107529">
    <property type="protein sequence ID" value="EZA49259.1"/>
    <property type="molecule type" value="Genomic_DNA"/>
</dbReference>
<dbReference type="PANTHER" id="PTHR47326">
    <property type="entry name" value="TRANSPOSABLE ELEMENT TC3 TRANSPOSASE-LIKE PROTEIN"/>
    <property type="match status" value="1"/>
</dbReference>
<organism evidence="1 2">
    <name type="scientific">Ooceraea biroi</name>
    <name type="common">Clonal raider ant</name>
    <name type="synonym">Cerapachys biroi</name>
    <dbReference type="NCBI Taxonomy" id="2015173"/>
    <lineage>
        <taxon>Eukaryota</taxon>
        <taxon>Metazoa</taxon>
        <taxon>Ecdysozoa</taxon>
        <taxon>Arthropoda</taxon>
        <taxon>Hexapoda</taxon>
        <taxon>Insecta</taxon>
        <taxon>Pterygota</taxon>
        <taxon>Neoptera</taxon>
        <taxon>Endopterygota</taxon>
        <taxon>Hymenoptera</taxon>
        <taxon>Apocrita</taxon>
        <taxon>Aculeata</taxon>
        <taxon>Formicoidea</taxon>
        <taxon>Formicidae</taxon>
        <taxon>Dorylinae</taxon>
        <taxon>Ooceraea</taxon>
    </lineage>
</organism>
<dbReference type="Proteomes" id="UP000053097">
    <property type="component" value="Unassembled WGS sequence"/>
</dbReference>
<dbReference type="AlphaFoldDB" id="A0A026W2J9"/>
<accession>A0A026W2J9</accession>
<dbReference type="Gene3D" id="3.30.420.10">
    <property type="entry name" value="Ribonuclease H-like superfamily/Ribonuclease H"/>
    <property type="match status" value="1"/>
</dbReference>
<dbReference type="OrthoDB" id="7696101at2759"/>
<evidence type="ECO:0000313" key="2">
    <source>
        <dbReference type="Proteomes" id="UP000053097"/>
    </source>
</evidence>
<dbReference type="OMA" id="YLERCNE"/>
<dbReference type="PANTHER" id="PTHR47326:SF1">
    <property type="entry name" value="HTH PSQ-TYPE DOMAIN-CONTAINING PROTEIN"/>
    <property type="match status" value="1"/>
</dbReference>
<sequence length="140" mass="16555">MIVEEPTISTRTIARYQQVSQTTVCKVLKLAHFHPYKVILTQELHATDKPHRLEYCRWLLNVSEENYYFSKNILFSDECIFQNNGIVNRHNSHYWPNENPYWMRQAHSQVRWSVNVWAGILGDHIIGPYFIDGKVDGQGY</sequence>
<gene>
    <name evidence="1" type="ORF">X777_12469</name>
</gene>